<feature type="transmembrane region" description="Helical" evidence="8">
    <location>
        <begin position="188"/>
        <end position="206"/>
    </location>
</feature>
<comment type="similarity">
    <text evidence="2">Belongs to the autoinducer-2 exporter (AI-2E) (TC 2.A.86) family.</text>
</comment>
<feature type="transmembrane region" description="Helical" evidence="8">
    <location>
        <begin position="135"/>
        <end position="154"/>
    </location>
</feature>
<dbReference type="InterPro" id="IPR002549">
    <property type="entry name" value="AI-2E-like"/>
</dbReference>
<feature type="transmembrane region" description="Helical" evidence="8">
    <location>
        <begin position="65"/>
        <end position="87"/>
    </location>
</feature>
<evidence type="ECO:0000256" key="1">
    <source>
        <dbReference type="ARBA" id="ARBA00004651"/>
    </source>
</evidence>
<evidence type="ECO:0000313" key="9">
    <source>
        <dbReference type="EMBL" id="KKP50494.1"/>
    </source>
</evidence>
<name>A0A0G0A1H9_9BACT</name>
<gene>
    <name evidence="9" type="ORF">UR42_C0026G0002</name>
</gene>
<dbReference type="EMBL" id="LBPD01000026">
    <property type="protein sequence ID" value="KKP50494.1"/>
    <property type="molecule type" value="Genomic_DNA"/>
</dbReference>
<keyword evidence="5 8" id="KW-0812">Transmembrane</keyword>
<evidence type="ECO:0000256" key="3">
    <source>
        <dbReference type="ARBA" id="ARBA00022448"/>
    </source>
</evidence>
<dbReference type="GO" id="GO:0005886">
    <property type="term" value="C:plasma membrane"/>
    <property type="evidence" value="ECO:0007669"/>
    <property type="project" value="UniProtKB-SubCell"/>
</dbReference>
<dbReference type="Proteomes" id="UP000034045">
    <property type="component" value="Unassembled WGS sequence"/>
</dbReference>
<comment type="subcellular location">
    <subcellularLocation>
        <location evidence="1">Cell membrane</location>
        <topology evidence="1">Multi-pass membrane protein</topology>
    </subcellularLocation>
</comment>
<keyword evidence="3" id="KW-0813">Transport</keyword>
<evidence type="ECO:0000256" key="5">
    <source>
        <dbReference type="ARBA" id="ARBA00022692"/>
    </source>
</evidence>
<reference evidence="9 10" key="1">
    <citation type="journal article" date="2015" name="Nature">
        <title>rRNA introns, odd ribosomes, and small enigmatic genomes across a large radiation of phyla.</title>
        <authorList>
            <person name="Brown C.T."/>
            <person name="Hug L.A."/>
            <person name="Thomas B.C."/>
            <person name="Sharon I."/>
            <person name="Castelle C.J."/>
            <person name="Singh A."/>
            <person name="Wilkins M.J."/>
            <person name="Williams K.H."/>
            <person name="Banfield J.F."/>
        </authorList>
    </citation>
    <scope>NUCLEOTIDE SEQUENCE [LARGE SCALE GENOMIC DNA]</scope>
</reference>
<evidence type="ECO:0008006" key="11">
    <source>
        <dbReference type="Google" id="ProtNLM"/>
    </source>
</evidence>
<feature type="transmembrane region" description="Helical" evidence="8">
    <location>
        <begin position="241"/>
        <end position="263"/>
    </location>
</feature>
<evidence type="ECO:0000256" key="7">
    <source>
        <dbReference type="ARBA" id="ARBA00023136"/>
    </source>
</evidence>
<keyword evidence="7 8" id="KW-0472">Membrane</keyword>
<dbReference type="Pfam" id="PF01594">
    <property type="entry name" value="AI-2E_transport"/>
    <property type="match status" value="1"/>
</dbReference>
<evidence type="ECO:0000256" key="8">
    <source>
        <dbReference type="SAM" id="Phobius"/>
    </source>
</evidence>
<dbReference type="PANTHER" id="PTHR21716">
    <property type="entry name" value="TRANSMEMBRANE PROTEIN"/>
    <property type="match status" value="1"/>
</dbReference>
<evidence type="ECO:0000256" key="2">
    <source>
        <dbReference type="ARBA" id="ARBA00009773"/>
    </source>
</evidence>
<feature type="transmembrane region" description="Helical" evidence="8">
    <location>
        <begin position="285"/>
        <end position="318"/>
    </location>
</feature>
<keyword evidence="4" id="KW-1003">Cell membrane</keyword>
<organism evidence="9 10">
    <name type="scientific">Candidatus Roizmanbacteria bacterium GW2011_GWA2_33_33</name>
    <dbReference type="NCBI Taxonomy" id="1618476"/>
    <lineage>
        <taxon>Bacteria</taxon>
        <taxon>Candidatus Roizmaniibacteriota</taxon>
    </lineage>
</organism>
<protein>
    <recommendedName>
        <fullName evidence="11">Permease</fullName>
    </recommendedName>
</protein>
<evidence type="ECO:0000256" key="4">
    <source>
        <dbReference type="ARBA" id="ARBA00022475"/>
    </source>
</evidence>
<evidence type="ECO:0000256" key="6">
    <source>
        <dbReference type="ARBA" id="ARBA00022989"/>
    </source>
</evidence>
<proteinExistence type="inferred from homology"/>
<feature type="transmembrane region" description="Helical" evidence="8">
    <location>
        <begin position="12"/>
        <end position="29"/>
    </location>
</feature>
<accession>A0A0G0A1H9</accession>
<comment type="caution">
    <text evidence="9">The sequence shown here is derived from an EMBL/GenBank/DDBJ whole genome shotgun (WGS) entry which is preliminary data.</text>
</comment>
<dbReference type="GO" id="GO:0055085">
    <property type="term" value="P:transmembrane transport"/>
    <property type="evidence" value="ECO:0007669"/>
    <property type="project" value="TreeGrafter"/>
</dbReference>
<dbReference type="PANTHER" id="PTHR21716:SF53">
    <property type="entry name" value="PERMEASE PERM-RELATED"/>
    <property type="match status" value="1"/>
</dbReference>
<sequence length="328" mass="36685">MQPQKIEISSKTIIFTVGFILLLSVIWLIKDLIFSLFIAFIIAGALRQPVDFLENKKIHRSISSFIIYFIFIFSIFYLFILIIPPLAGEMIVLFKNLPNIVSKISPVFSTNFNLGFLSNNIPSLANETINLIKSAFSNVIFVTSTLFFGFYFILEKNIFNRLLNNFFDDIELSQISLIAERAQKRMSGWFWGEIILMIVVGTMIYVGLSIIGMKYALALAVLAGLFEVIPNLGPITSSIPAILIGLSYSPIFGLYCAILYLVIQQLENNLIVPIVMKKATGLHPIVTLIVMVIGGKLAGIMGVILAIPTAIFIETILIEVNKFDKKTR</sequence>
<evidence type="ECO:0000313" key="10">
    <source>
        <dbReference type="Proteomes" id="UP000034045"/>
    </source>
</evidence>
<dbReference type="AlphaFoldDB" id="A0A0G0A1H9"/>
<feature type="transmembrane region" description="Helical" evidence="8">
    <location>
        <begin position="35"/>
        <end position="53"/>
    </location>
</feature>
<keyword evidence="6 8" id="KW-1133">Transmembrane helix</keyword>